<organism evidence="1">
    <name type="scientific">marine metagenome</name>
    <dbReference type="NCBI Taxonomy" id="408172"/>
    <lineage>
        <taxon>unclassified sequences</taxon>
        <taxon>metagenomes</taxon>
        <taxon>ecological metagenomes</taxon>
    </lineage>
</organism>
<gene>
    <name evidence="1" type="ORF">METZ01_LOCUS191192</name>
</gene>
<sequence>MKKLGILMLISSFAFSAITFNKTLTYGNISGEEVDVINGFGLDFDINDNMTLGFDSIYGMMIKAGNLPAGITLRLGVKESAGATTALTGLGYDWWTGSGKIKTSLGTSLDYRKGTDIEDTSISINLRWGF</sequence>
<evidence type="ECO:0000313" key="1">
    <source>
        <dbReference type="EMBL" id="SVB38338.1"/>
    </source>
</evidence>
<accession>A0A382DIX2</accession>
<evidence type="ECO:0008006" key="2">
    <source>
        <dbReference type="Google" id="ProtNLM"/>
    </source>
</evidence>
<protein>
    <recommendedName>
        <fullName evidence="2">Outer membrane protein beta-barrel domain-containing protein</fullName>
    </recommendedName>
</protein>
<reference evidence="1" key="1">
    <citation type="submission" date="2018-05" db="EMBL/GenBank/DDBJ databases">
        <authorList>
            <person name="Lanie J.A."/>
            <person name="Ng W.-L."/>
            <person name="Kazmierczak K.M."/>
            <person name="Andrzejewski T.M."/>
            <person name="Davidsen T.M."/>
            <person name="Wayne K.J."/>
            <person name="Tettelin H."/>
            <person name="Glass J.I."/>
            <person name="Rusch D."/>
            <person name="Podicherti R."/>
            <person name="Tsui H.-C.T."/>
            <person name="Winkler M.E."/>
        </authorList>
    </citation>
    <scope>NUCLEOTIDE SEQUENCE</scope>
</reference>
<name>A0A382DIX2_9ZZZZ</name>
<proteinExistence type="predicted"/>
<dbReference type="AlphaFoldDB" id="A0A382DIX2"/>
<dbReference type="EMBL" id="UINC01039609">
    <property type="protein sequence ID" value="SVB38338.1"/>
    <property type="molecule type" value="Genomic_DNA"/>
</dbReference>